<dbReference type="OrthoDB" id="42638at2759"/>
<evidence type="ECO:0000313" key="4">
    <source>
        <dbReference type="EMBL" id="PHT32458.1"/>
    </source>
</evidence>
<comment type="caution">
    <text evidence="4">The sequence shown here is derived from an EMBL/GenBank/DDBJ whole genome shotgun (WGS) entry which is preliminary data.</text>
</comment>
<evidence type="ECO:0000256" key="2">
    <source>
        <dbReference type="SAM" id="SignalP"/>
    </source>
</evidence>
<keyword evidence="1" id="KW-0378">Hydrolase</keyword>
<reference evidence="5" key="2">
    <citation type="journal article" date="2017" name="J. Anim. Genet.">
        <title>Multiple reference genome sequences of hot pepper reveal the massive evolution of plant disease resistance genes by retroduplication.</title>
        <authorList>
            <person name="Kim S."/>
            <person name="Park J."/>
            <person name="Yeom S.-I."/>
            <person name="Kim Y.-M."/>
            <person name="Seo E."/>
            <person name="Kim K.-T."/>
            <person name="Kim M.-S."/>
            <person name="Lee J.M."/>
            <person name="Cheong K."/>
            <person name="Shin H.-S."/>
            <person name="Kim S.-B."/>
            <person name="Han K."/>
            <person name="Lee J."/>
            <person name="Park M."/>
            <person name="Lee H.-A."/>
            <person name="Lee H.-Y."/>
            <person name="Lee Y."/>
            <person name="Oh S."/>
            <person name="Lee J.H."/>
            <person name="Choi E."/>
            <person name="Choi E."/>
            <person name="Lee S.E."/>
            <person name="Jeon J."/>
            <person name="Kim H."/>
            <person name="Choi G."/>
            <person name="Song H."/>
            <person name="Lee J."/>
            <person name="Lee S.-C."/>
            <person name="Kwon J.-K."/>
            <person name="Lee H.-Y."/>
            <person name="Koo N."/>
            <person name="Hong Y."/>
            <person name="Kim R.W."/>
            <person name="Kang W.-H."/>
            <person name="Huh J.H."/>
            <person name="Kang B.-C."/>
            <person name="Yang T.-J."/>
            <person name="Lee Y.-H."/>
            <person name="Bennetzen J.L."/>
            <person name="Choi D."/>
        </authorList>
    </citation>
    <scope>NUCLEOTIDE SEQUENCE [LARGE SCALE GENOMIC DNA]</scope>
    <source>
        <strain evidence="5">cv. PBC81</strain>
    </source>
</reference>
<dbReference type="PANTHER" id="PTHR31988:SF17">
    <property type="entry name" value="SIALATE O-ACETYLESTERASE DOMAIN-CONTAINING PROTEIN"/>
    <property type="match status" value="1"/>
</dbReference>
<proteinExistence type="predicted"/>
<sequence>MLAYIFLILLAHPFGVIPTNTTTTNGNKSIFILAGQSNMSGRGGVVNNNFDCYIPPECQSNSSILRLTKGLSWEVAKEPIHQDIDYYATCGIGPGVSFANSILKNDPNIGVIGLVPCAVGSTNISQWSQGSFFYNQMLNRTRAALQGGGMLRALLWYQGESDTLNLEDAELYKSRLQKFFTDVRYDLDTPSLPIIQVALTTTLGPYEEEIREAQLGIQLPNVRTVDANGLKVGPDNVHLSTSAEVQLGQMLAQAFLEFGSDPAQPHNFLKG</sequence>
<organism evidence="4 5">
    <name type="scientific">Capsicum baccatum</name>
    <name type="common">Peruvian pepper</name>
    <dbReference type="NCBI Taxonomy" id="33114"/>
    <lineage>
        <taxon>Eukaryota</taxon>
        <taxon>Viridiplantae</taxon>
        <taxon>Streptophyta</taxon>
        <taxon>Embryophyta</taxon>
        <taxon>Tracheophyta</taxon>
        <taxon>Spermatophyta</taxon>
        <taxon>Magnoliopsida</taxon>
        <taxon>eudicotyledons</taxon>
        <taxon>Gunneridae</taxon>
        <taxon>Pentapetalae</taxon>
        <taxon>asterids</taxon>
        <taxon>lamiids</taxon>
        <taxon>Solanales</taxon>
        <taxon>Solanaceae</taxon>
        <taxon>Solanoideae</taxon>
        <taxon>Capsiceae</taxon>
        <taxon>Capsicum</taxon>
    </lineage>
</organism>
<keyword evidence="5" id="KW-1185">Reference proteome</keyword>
<reference evidence="4 5" key="1">
    <citation type="journal article" date="2017" name="Genome Biol.">
        <title>New reference genome sequences of hot pepper reveal the massive evolution of plant disease-resistance genes by retroduplication.</title>
        <authorList>
            <person name="Kim S."/>
            <person name="Park J."/>
            <person name="Yeom S.I."/>
            <person name="Kim Y.M."/>
            <person name="Seo E."/>
            <person name="Kim K.T."/>
            <person name="Kim M.S."/>
            <person name="Lee J.M."/>
            <person name="Cheong K."/>
            <person name="Shin H.S."/>
            <person name="Kim S.B."/>
            <person name="Han K."/>
            <person name="Lee J."/>
            <person name="Park M."/>
            <person name="Lee H.A."/>
            <person name="Lee H.Y."/>
            <person name="Lee Y."/>
            <person name="Oh S."/>
            <person name="Lee J.H."/>
            <person name="Choi E."/>
            <person name="Choi E."/>
            <person name="Lee S.E."/>
            <person name="Jeon J."/>
            <person name="Kim H."/>
            <person name="Choi G."/>
            <person name="Song H."/>
            <person name="Lee J."/>
            <person name="Lee S.C."/>
            <person name="Kwon J.K."/>
            <person name="Lee H.Y."/>
            <person name="Koo N."/>
            <person name="Hong Y."/>
            <person name="Kim R.W."/>
            <person name="Kang W.H."/>
            <person name="Huh J.H."/>
            <person name="Kang B.C."/>
            <person name="Yang T.J."/>
            <person name="Lee Y.H."/>
            <person name="Bennetzen J.L."/>
            <person name="Choi D."/>
        </authorList>
    </citation>
    <scope>NUCLEOTIDE SEQUENCE [LARGE SCALE GENOMIC DNA]</scope>
    <source>
        <strain evidence="5">cv. PBC81</strain>
    </source>
</reference>
<feature type="domain" description="Sialate O-acetylesterase" evidence="3">
    <location>
        <begin position="28"/>
        <end position="256"/>
    </location>
</feature>
<feature type="signal peptide" evidence="2">
    <location>
        <begin position="1"/>
        <end position="18"/>
    </location>
</feature>
<dbReference type="InterPro" id="IPR005181">
    <property type="entry name" value="SASA"/>
</dbReference>
<dbReference type="InterPro" id="IPR052940">
    <property type="entry name" value="Carb_Esterase_6"/>
</dbReference>
<dbReference type="Pfam" id="PF03629">
    <property type="entry name" value="SASA"/>
    <property type="match status" value="1"/>
</dbReference>
<dbReference type="SUPFAM" id="SSF52266">
    <property type="entry name" value="SGNH hydrolase"/>
    <property type="match status" value="1"/>
</dbReference>
<dbReference type="GO" id="GO:0016787">
    <property type="term" value="F:hydrolase activity"/>
    <property type="evidence" value="ECO:0007669"/>
    <property type="project" value="UniProtKB-KW"/>
</dbReference>
<evidence type="ECO:0000313" key="5">
    <source>
        <dbReference type="Proteomes" id="UP000224567"/>
    </source>
</evidence>
<dbReference type="PANTHER" id="PTHR31988">
    <property type="entry name" value="ESTERASE, PUTATIVE (DUF303)-RELATED"/>
    <property type="match status" value="1"/>
</dbReference>
<feature type="chain" id="PRO_5013585670" evidence="2">
    <location>
        <begin position="19"/>
        <end position="271"/>
    </location>
</feature>
<dbReference type="InterPro" id="IPR036514">
    <property type="entry name" value="SGNH_hydro_sf"/>
</dbReference>
<dbReference type="EMBL" id="MLFT02000012">
    <property type="protein sequence ID" value="PHT32458.1"/>
    <property type="molecule type" value="Genomic_DNA"/>
</dbReference>
<dbReference type="Proteomes" id="UP000224567">
    <property type="component" value="Unassembled WGS sequence"/>
</dbReference>
<gene>
    <name evidence="4" type="ORF">CQW23_28795</name>
</gene>
<evidence type="ECO:0000256" key="1">
    <source>
        <dbReference type="ARBA" id="ARBA00022801"/>
    </source>
</evidence>
<name>A0A2G2VHN8_CAPBA</name>
<dbReference type="AlphaFoldDB" id="A0A2G2VHN8"/>
<evidence type="ECO:0000259" key="3">
    <source>
        <dbReference type="Pfam" id="PF03629"/>
    </source>
</evidence>
<protein>
    <submittedName>
        <fullName evidence="4">Carbohydrate esterase</fullName>
    </submittedName>
</protein>
<dbReference type="Gene3D" id="3.40.50.1110">
    <property type="entry name" value="SGNH hydrolase"/>
    <property type="match status" value="1"/>
</dbReference>
<keyword evidence="2" id="KW-0732">Signal</keyword>
<accession>A0A2G2VHN8</accession>